<keyword evidence="3" id="KW-1185">Reference proteome</keyword>
<name>A0A1H9V1H8_9BACI</name>
<organism evidence="2 3">
    <name type="scientific">Salisediminibacterium halotolerans</name>
    <dbReference type="NCBI Taxonomy" id="517425"/>
    <lineage>
        <taxon>Bacteria</taxon>
        <taxon>Bacillati</taxon>
        <taxon>Bacillota</taxon>
        <taxon>Bacilli</taxon>
        <taxon>Bacillales</taxon>
        <taxon>Bacillaceae</taxon>
        <taxon>Salisediminibacterium</taxon>
    </lineage>
</organism>
<dbReference type="EMBL" id="FOGV01000017">
    <property type="protein sequence ID" value="SES15630.1"/>
    <property type="molecule type" value="Genomic_DNA"/>
</dbReference>
<dbReference type="STRING" id="1464123.SAMN05444126_11740"/>
<sequence>MLLWISMGITVLTLLIVGATILYILKGNG</sequence>
<evidence type="ECO:0000313" key="2">
    <source>
        <dbReference type="EMBL" id="SES15630.1"/>
    </source>
</evidence>
<keyword evidence="1" id="KW-0812">Transmembrane</keyword>
<comment type="caution">
    <text evidence="2">The sequence shown here is derived from an EMBL/GenBank/DDBJ whole genome shotgun (WGS) entry which is preliminary data.</text>
</comment>
<evidence type="ECO:0000313" key="3">
    <source>
        <dbReference type="Proteomes" id="UP000199318"/>
    </source>
</evidence>
<evidence type="ECO:0000256" key="1">
    <source>
        <dbReference type="SAM" id="Phobius"/>
    </source>
</evidence>
<feature type="transmembrane region" description="Helical" evidence="1">
    <location>
        <begin position="6"/>
        <end position="25"/>
    </location>
</feature>
<protein>
    <submittedName>
        <fullName evidence="2">Uncharacterized protein</fullName>
    </submittedName>
</protein>
<reference evidence="3" key="1">
    <citation type="submission" date="2016-10" db="EMBL/GenBank/DDBJ databases">
        <authorList>
            <person name="de Groot N.N."/>
        </authorList>
    </citation>
    <scope>NUCLEOTIDE SEQUENCE [LARGE SCALE GENOMIC DNA]</scope>
    <source>
        <strain evidence="3">10nlg</strain>
    </source>
</reference>
<gene>
    <name evidence="2" type="ORF">SAMN05444126_11740</name>
</gene>
<accession>A0A1H9V1H8</accession>
<proteinExistence type="predicted"/>
<dbReference type="Proteomes" id="UP000199318">
    <property type="component" value="Unassembled WGS sequence"/>
</dbReference>
<dbReference type="AlphaFoldDB" id="A0A1H9V1H8"/>
<keyword evidence="1" id="KW-0472">Membrane</keyword>
<keyword evidence="1" id="KW-1133">Transmembrane helix</keyword>